<keyword evidence="2" id="KW-1185">Reference proteome</keyword>
<reference evidence="1 2" key="1">
    <citation type="submission" date="2018-11" db="EMBL/GenBank/DDBJ databases">
        <authorList>
            <consortium name="Pathogen Informatics"/>
        </authorList>
    </citation>
    <scope>NUCLEOTIDE SEQUENCE [LARGE SCALE GENOMIC DNA]</scope>
    <source>
        <strain evidence="1 2">Zambia</strain>
    </source>
</reference>
<dbReference type="Proteomes" id="UP000277204">
    <property type="component" value="Unassembled WGS sequence"/>
</dbReference>
<sequence>MLVGDSLQETVDLGFVLFSTRQQDVPELMLPSDLQANPLQNNLIGLSKKYPFSFSYFPTLSHKLELKILIVF</sequence>
<accession>A0A183MGX1</accession>
<gene>
    <name evidence="1" type="ORF">SMRZ_LOCUS15296</name>
</gene>
<evidence type="ECO:0000313" key="1">
    <source>
        <dbReference type="EMBL" id="VDP17910.1"/>
    </source>
</evidence>
<name>A0A183MGX1_9TREM</name>
<organism evidence="1 2">
    <name type="scientific">Schistosoma margrebowiei</name>
    <dbReference type="NCBI Taxonomy" id="48269"/>
    <lineage>
        <taxon>Eukaryota</taxon>
        <taxon>Metazoa</taxon>
        <taxon>Spiralia</taxon>
        <taxon>Lophotrochozoa</taxon>
        <taxon>Platyhelminthes</taxon>
        <taxon>Trematoda</taxon>
        <taxon>Digenea</taxon>
        <taxon>Strigeidida</taxon>
        <taxon>Schistosomatoidea</taxon>
        <taxon>Schistosomatidae</taxon>
        <taxon>Schistosoma</taxon>
    </lineage>
</organism>
<protein>
    <submittedName>
        <fullName evidence="1">Uncharacterized protein</fullName>
    </submittedName>
</protein>
<proteinExistence type="predicted"/>
<dbReference type="EMBL" id="UZAI01016909">
    <property type="protein sequence ID" value="VDP17910.1"/>
    <property type="molecule type" value="Genomic_DNA"/>
</dbReference>
<dbReference type="AlphaFoldDB" id="A0A183MGX1"/>
<evidence type="ECO:0000313" key="2">
    <source>
        <dbReference type="Proteomes" id="UP000277204"/>
    </source>
</evidence>